<accession>A0A9N9JJY1</accession>
<protein>
    <submittedName>
        <fullName evidence="1">15717_t:CDS:1</fullName>
    </submittedName>
</protein>
<feature type="non-terminal residue" evidence="1">
    <location>
        <position position="1"/>
    </location>
</feature>
<dbReference type="EMBL" id="CAJVPV010056455">
    <property type="protein sequence ID" value="CAG8785702.1"/>
    <property type="molecule type" value="Genomic_DNA"/>
</dbReference>
<keyword evidence="2" id="KW-1185">Reference proteome</keyword>
<gene>
    <name evidence="1" type="ORF">AMORRO_LOCUS17701</name>
</gene>
<dbReference type="Proteomes" id="UP000789342">
    <property type="component" value="Unassembled WGS sequence"/>
</dbReference>
<evidence type="ECO:0000313" key="1">
    <source>
        <dbReference type="EMBL" id="CAG8785702.1"/>
    </source>
</evidence>
<sequence length="93" mass="10968">LTLYYANLKTVQTFLSSEQVTSYLGRNFTHTKDTYQPAPFPMVHKHFTVKQYSRWRHITSIQPKTTILGIFSRAQCPQLHQSEMERHHSPADY</sequence>
<evidence type="ECO:0000313" key="2">
    <source>
        <dbReference type="Proteomes" id="UP000789342"/>
    </source>
</evidence>
<organism evidence="1 2">
    <name type="scientific">Acaulospora morrowiae</name>
    <dbReference type="NCBI Taxonomy" id="94023"/>
    <lineage>
        <taxon>Eukaryota</taxon>
        <taxon>Fungi</taxon>
        <taxon>Fungi incertae sedis</taxon>
        <taxon>Mucoromycota</taxon>
        <taxon>Glomeromycotina</taxon>
        <taxon>Glomeromycetes</taxon>
        <taxon>Diversisporales</taxon>
        <taxon>Acaulosporaceae</taxon>
        <taxon>Acaulospora</taxon>
    </lineage>
</organism>
<proteinExistence type="predicted"/>
<dbReference type="AlphaFoldDB" id="A0A9N9JJY1"/>
<reference evidence="1" key="1">
    <citation type="submission" date="2021-06" db="EMBL/GenBank/DDBJ databases">
        <authorList>
            <person name="Kallberg Y."/>
            <person name="Tangrot J."/>
            <person name="Rosling A."/>
        </authorList>
    </citation>
    <scope>NUCLEOTIDE SEQUENCE</scope>
    <source>
        <strain evidence="1">CL551</strain>
    </source>
</reference>
<feature type="non-terminal residue" evidence="1">
    <location>
        <position position="93"/>
    </location>
</feature>
<comment type="caution">
    <text evidence="1">The sequence shown here is derived from an EMBL/GenBank/DDBJ whole genome shotgun (WGS) entry which is preliminary data.</text>
</comment>
<name>A0A9N9JJY1_9GLOM</name>